<feature type="domain" description="HTH tetR-type" evidence="5">
    <location>
        <begin position="5"/>
        <end position="65"/>
    </location>
</feature>
<comment type="caution">
    <text evidence="6">The sequence shown here is derived from an EMBL/GenBank/DDBJ whole genome shotgun (WGS) entry which is preliminary data.</text>
</comment>
<dbReference type="EMBL" id="JAEOAH010000004">
    <property type="protein sequence ID" value="MBK3494159.1"/>
    <property type="molecule type" value="Genomic_DNA"/>
</dbReference>
<evidence type="ECO:0000256" key="2">
    <source>
        <dbReference type="ARBA" id="ARBA00023125"/>
    </source>
</evidence>
<gene>
    <name evidence="6" type="ORF">JFL43_04655</name>
</gene>
<reference evidence="6 7" key="1">
    <citation type="submission" date="2020-12" db="EMBL/GenBank/DDBJ databases">
        <title>YIM B01967 draft genome.</title>
        <authorList>
            <person name="Yan X."/>
        </authorList>
    </citation>
    <scope>NUCLEOTIDE SEQUENCE [LARGE SCALE GENOMIC DNA]</scope>
    <source>
        <strain evidence="6 7">YIM B01967</strain>
    </source>
</reference>
<evidence type="ECO:0000313" key="7">
    <source>
        <dbReference type="Proteomes" id="UP000618943"/>
    </source>
</evidence>
<dbReference type="InterPro" id="IPR009057">
    <property type="entry name" value="Homeodomain-like_sf"/>
</dbReference>
<feature type="DNA-binding region" description="H-T-H motif" evidence="4">
    <location>
        <begin position="28"/>
        <end position="47"/>
    </location>
</feature>
<dbReference type="PANTHER" id="PTHR47506">
    <property type="entry name" value="TRANSCRIPTIONAL REGULATORY PROTEIN"/>
    <property type="match status" value="1"/>
</dbReference>
<organism evidence="6 7">
    <name type="scientific">Viridibacillus soli</name>
    <dbReference type="NCBI Taxonomy" id="2798301"/>
    <lineage>
        <taxon>Bacteria</taxon>
        <taxon>Bacillati</taxon>
        <taxon>Bacillota</taxon>
        <taxon>Bacilli</taxon>
        <taxon>Bacillales</taxon>
        <taxon>Caryophanaceae</taxon>
        <taxon>Viridibacillus</taxon>
    </lineage>
</organism>
<dbReference type="PRINTS" id="PR00455">
    <property type="entry name" value="HTHTETR"/>
</dbReference>
<dbReference type="SUPFAM" id="SSF48498">
    <property type="entry name" value="Tetracyclin repressor-like, C-terminal domain"/>
    <property type="match status" value="1"/>
</dbReference>
<evidence type="ECO:0000256" key="4">
    <source>
        <dbReference type="PROSITE-ProRule" id="PRU00335"/>
    </source>
</evidence>
<dbReference type="SUPFAM" id="SSF46689">
    <property type="entry name" value="Homeodomain-like"/>
    <property type="match status" value="1"/>
</dbReference>
<name>A0ABS1H4D5_9BACL</name>
<sequence>MRKGELTKKKILERSSALFNIKGYSGSSISDIMQETGLGKGGIYRHFKSKDDLAIQAFQYATSQLAERYVEEIKNASNTIDKLKAFISVLKTLVHKEPFPGGCPIMNVMLEADDYHPLLAEQARIAMNQLLGMIEWIITNGVEQGELKPDTKVKQIAIVWISTLEGALALSRLYQDMIYIDTVSSQLLFEIKKQLTAN</sequence>
<accession>A0ABS1H4D5</accession>
<proteinExistence type="predicted"/>
<dbReference type="RefSeq" id="WP_200748137.1">
    <property type="nucleotide sequence ID" value="NZ_JAEOAH010000004.1"/>
</dbReference>
<keyword evidence="3" id="KW-0804">Transcription</keyword>
<dbReference type="Pfam" id="PF16925">
    <property type="entry name" value="TetR_C_13"/>
    <property type="match status" value="1"/>
</dbReference>
<dbReference type="PROSITE" id="PS50977">
    <property type="entry name" value="HTH_TETR_2"/>
    <property type="match status" value="1"/>
</dbReference>
<evidence type="ECO:0000256" key="1">
    <source>
        <dbReference type="ARBA" id="ARBA00023015"/>
    </source>
</evidence>
<dbReference type="InterPro" id="IPR011075">
    <property type="entry name" value="TetR_C"/>
</dbReference>
<keyword evidence="2 4" id="KW-0238">DNA-binding</keyword>
<dbReference type="PROSITE" id="PS01081">
    <property type="entry name" value="HTH_TETR_1"/>
    <property type="match status" value="1"/>
</dbReference>
<dbReference type="Pfam" id="PF00440">
    <property type="entry name" value="TetR_N"/>
    <property type="match status" value="1"/>
</dbReference>
<protein>
    <submittedName>
        <fullName evidence="6">TetR/AcrR family transcriptional regulator</fullName>
    </submittedName>
</protein>
<evidence type="ECO:0000256" key="3">
    <source>
        <dbReference type="ARBA" id="ARBA00023163"/>
    </source>
</evidence>
<dbReference type="PANTHER" id="PTHR47506:SF3">
    <property type="entry name" value="HTH-TYPE TRANSCRIPTIONAL REGULATOR LMRA"/>
    <property type="match status" value="1"/>
</dbReference>
<dbReference type="InterPro" id="IPR036271">
    <property type="entry name" value="Tet_transcr_reg_TetR-rel_C_sf"/>
</dbReference>
<keyword evidence="7" id="KW-1185">Reference proteome</keyword>
<keyword evidence="1" id="KW-0805">Transcription regulation</keyword>
<dbReference type="Gene3D" id="1.10.357.10">
    <property type="entry name" value="Tetracycline Repressor, domain 2"/>
    <property type="match status" value="1"/>
</dbReference>
<dbReference type="InterPro" id="IPR023772">
    <property type="entry name" value="DNA-bd_HTH_TetR-type_CS"/>
</dbReference>
<evidence type="ECO:0000259" key="5">
    <source>
        <dbReference type="PROSITE" id="PS50977"/>
    </source>
</evidence>
<evidence type="ECO:0000313" key="6">
    <source>
        <dbReference type="EMBL" id="MBK3494159.1"/>
    </source>
</evidence>
<dbReference type="InterPro" id="IPR001647">
    <property type="entry name" value="HTH_TetR"/>
</dbReference>
<dbReference type="Proteomes" id="UP000618943">
    <property type="component" value="Unassembled WGS sequence"/>
</dbReference>